<dbReference type="PANTHER" id="PTHR36302">
    <property type="entry name" value="BLR7088 PROTEIN"/>
    <property type="match status" value="1"/>
</dbReference>
<accession>A0A0M9GPW3</accession>
<feature type="signal peptide" evidence="1">
    <location>
        <begin position="1"/>
        <end position="35"/>
    </location>
</feature>
<gene>
    <name evidence="2" type="ORF">SU32_02215</name>
</gene>
<dbReference type="Pfam" id="PF04314">
    <property type="entry name" value="PCuAC"/>
    <property type="match status" value="1"/>
</dbReference>
<name>A0A0M9GPW3_9HYPH</name>
<organism evidence="2 3">
    <name type="scientific">Ahrensia marina</name>
    <dbReference type="NCBI Taxonomy" id="1514904"/>
    <lineage>
        <taxon>Bacteria</taxon>
        <taxon>Pseudomonadati</taxon>
        <taxon>Pseudomonadota</taxon>
        <taxon>Alphaproteobacteria</taxon>
        <taxon>Hyphomicrobiales</taxon>
        <taxon>Ahrensiaceae</taxon>
        <taxon>Ahrensia</taxon>
    </lineage>
</organism>
<dbReference type="PATRIC" id="fig|1514904.3.peg.1644"/>
<dbReference type="Gene3D" id="2.60.40.1890">
    <property type="entry name" value="PCu(A)C copper chaperone"/>
    <property type="match status" value="1"/>
</dbReference>
<protein>
    <recommendedName>
        <fullName evidence="4">Copper chaperone</fullName>
    </recommendedName>
</protein>
<evidence type="ECO:0000313" key="2">
    <source>
        <dbReference type="EMBL" id="KPB02586.1"/>
    </source>
</evidence>
<feature type="chain" id="PRO_5005836768" description="Copper chaperone" evidence="1">
    <location>
        <begin position="36"/>
        <end position="180"/>
    </location>
</feature>
<keyword evidence="3" id="KW-1185">Reference proteome</keyword>
<dbReference type="InterPro" id="IPR036182">
    <property type="entry name" value="PCuAC_sf"/>
</dbReference>
<sequence length="180" mass="19661">MKLMPRNEAQAMENIMKKLLLALASATLMTGAAMAHDYKIGDLVIDHPVMRETPANAPVSGGYMTIKNNGSEADRLIAVEVGFAGKSEIHEMSMSGDVMKMRELENGLEIAANSEVKLMPGGYHLMFMKLEKQLTKGEKYVATLTFEKAGSIDVTLNVETLEEIKKSLGGDGMDMDHSNH</sequence>
<dbReference type="InterPro" id="IPR058248">
    <property type="entry name" value="Lxx211020-like"/>
</dbReference>
<keyword evidence="1" id="KW-0732">Signal</keyword>
<dbReference type="PANTHER" id="PTHR36302:SF1">
    <property type="entry name" value="COPPER CHAPERONE PCU(A)C"/>
    <property type="match status" value="1"/>
</dbReference>
<dbReference type="Proteomes" id="UP000038011">
    <property type="component" value="Unassembled WGS sequence"/>
</dbReference>
<dbReference type="SUPFAM" id="SSF110087">
    <property type="entry name" value="DR1885-like metal-binding protein"/>
    <property type="match status" value="1"/>
</dbReference>
<evidence type="ECO:0000313" key="3">
    <source>
        <dbReference type="Proteomes" id="UP000038011"/>
    </source>
</evidence>
<evidence type="ECO:0008006" key="4">
    <source>
        <dbReference type="Google" id="ProtNLM"/>
    </source>
</evidence>
<dbReference type="AlphaFoldDB" id="A0A0M9GPW3"/>
<dbReference type="InterPro" id="IPR007410">
    <property type="entry name" value="LpqE-like"/>
</dbReference>
<proteinExistence type="predicted"/>
<comment type="caution">
    <text evidence="2">The sequence shown here is derived from an EMBL/GenBank/DDBJ whole genome shotgun (WGS) entry which is preliminary data.</text>
</comment>
<dbReference type="STRING" id="1514904.SU32_02215"/>
<evidence type="ECO:0000256" key="1">
    <source>
        <dbReference type="SAM" id="SignalP"/>
    </source>
</evidence>
<reference evidence="2 3" key="1">
    <citation type="submission" date="2015-01" db="EMBL/GenBank/DDBJ databases">
        <title>Ahrensia donghaiensis sp. nov., a novel dimethylsulphoniopropionate-cleavage bacterium isolated from seawater and emended descriptions of the genus Ahrensia and Ahrensia kielensis.</title>
        <authorList>
            <person name="Liu J."/>
        </authorList>
    </citation>
    <scope>NUCLEOTIDE SEQUENCE [LARGE SCALE GENOMIC DNA]</scope>
    <source>
        <strain evidence="2 3">LZD062</strain>
    </source>
</reference>
<dbReference type="EMBL" id="JXMU01000002">
    <property type="protein sequence ID" value="KPB02586.1"/>
    <property type="molecule type" value="Genomic_DNA"/>
</dbReference>